<reference evidence="2 3" key="1">
    <citation type="submission" date="2019-08" db="EMBL/GenBank/DDBJ databases">
        <title>In-depth cultivation of the pig gut microbiome towards novel bacterial diversity and tailored functional studies.</title>
        <authorList>
            <person name="Wylensek D."/>
            <person name="Hitch T.C.A."/>
            <person name="Clavel T."/>
        </authorList>
    </citation>
    <scope>NUCLEOTIDE SEQUENCE [LARGE SCALE GENOMIC DNA]</scope>
    <source>
        <strain evidence="2 3">BBE-744-WT-12</strain>
    </source>
</reference>
<evidence type="ECO:0008006" key="4">
    <source>
        <dbReference type="Google" id="ProtNLM"/>
    </source>
</evidence>
<dbReference type="AlphaFoldDB" id="A0A844GAL0"/>
<comment type="caution">
    <text evidence="2">The sequence shown here is derived from an EMBL/GenBank/DDBJ whole genome shotgun (WGS) entry which is preliminary data.</text>
</comment>
<organism evidence="2 3">
    <name type="scientific">Victivallis lenta</name>
    <dbReference type="NCBI Taxonomy" id="2606640"/>
    <lineage>
        <taxon>Bacteria</taxon>
        <taxon>Pseudomonadati</taxon>
        <taxon>Lentisphaerota</taxon>
        <taxon>Lentisphaeria</taxon>
        <taxon>Victivallales</taxon>
        <taxon>Victivallaceae</taxon>
        <taxon>Victivallis</taxon>
    </lineage>
</organism>
<dbReference type="PROSITE" id="PS51257">
    <property type="entry name" value="PROKAR_LIPOPROTEIN"/>
    <property type="match status" value="1"/>
</dbReference>
<name>A0A844GAL0_9BACT</name>
<dbReference type="RefSeq" id="WP_154420613.1">
    <property type="nucleotide sequence ID" value="NZ_VUNS01000036.1"/>
</dbReference>
<keyword evidence="3" id="KW-1185">Reference proteome</keyword>
<gene>
    <name evidence="2" type="ORF">FYJ85_20535</name>
</gene>
<sequence>MKKAMILTVASLLTAFVFTGCDDAKTRQSKKQLEEAREAMREQEKIEQELKKKMQETNDELRKIQKRDEERRRDNRMRDGKWY</sequence>
<proteinExistence type="predicted"/>
<dbReference type="Proteomes" id="UP000435649">
    <property type="component" value="Unassembled WGS sequence"/>
</dbReference>
<protein>
    <recommendedName>
        <fullName evidence="4">Lipoprotein</fullName>
    </recommendedName>
</protein>
<evidence type="ECO:0000256" key="1">
    <source>
        <dbReference type="SAM" id="MobiDB-lite"/>
    </source>
</evidence>
<dbReference type="EMBL" id="VUNS01000036">
    <property type="protein sequence ID" value="MST99418.1"/>
    <property type="molecule type" value="Genomic_DNA"/>
</dbReference>
<feature type="region of interest" description="Disordered" evidence="1">
    <location>
        <begin position="32"/>
        <end position="83"/>
    </location>
</feature>
<evidence type="ECO:0000313" key="3">
    <source>
        <dbReference type="Proteomes" id="UP000435649"/>
    </source>
</evidence>
<accession>A0A844GAL0</accession>
<evidence type="ECO:0000313" key="2">
    <source>
        <dbReference type="EMBL" id="MST99418.1"/>
    </source>
</evidence>